<evidence type="ECO:0000256" key="4">
    <source>
        <dbReference type="ARBA" id="ARBA00022692"/>
    </source>
</evidence>
<evidence type="ECO:0000256" key="5">
    <source>
        <dbReference type="ARBA" id="ARBA00022781"/>
    </source>
</evidence>
<dbReference type="Proteomes" id="UP001366166">
    <property type="component" value="Chromosome"/>
</dbReference>
<dbReference type="EMBL" id="AP028679">
    <property type="protein sequence ID" value="BEQ17092.1"/>
    <property type="molecule type" value="Genomic_DNA"/>
</dbReference>
<dbReference type="GO" id="GO:0046961">
    <property type="term" value="F:proton-transporting ATPase activity, rotational mechanism"/>
    <property type="evidence" value="ECO:0007669"/>
    <property type="project" value="TreeGrafter"/>
</dbReference>
<evidence type="ECO:0000256" key="15">
    <source>
        <dbReference type="SAM" id="Coils"/>
    </source>
</evidence>
<evidence type="ECO:0000256" key="9">
    <source>
        <dbReference type="ARBA" id="ARBA00023310"/>
    </source>
</evidence>
<proteinExistence type="inferred from homology"/>
<evidence type="ECO:0000256" key="13">
    <source>
        <dbReference type="HAMAP-Rule" id="MF_01398"/>
    </source>
</evidence>
<evidence type="ECO:0000256" key="6">
    <source>
        <dbReference type="ARBA" id="ARBA00022989"/>
    </source>
</evidence>
<keyword evidence="16" id="KW-0732">Signal</keyword>
<comment type="subunit">
    <text evidence="13">F-type ATPases have 2 components, F(1) - the catalytic core - and F(0) - the membrane proton channel. F(1) has five subunits: alpha(3), beta(3), gamma(1), delta(1), epsilon(1). F(0) has three main subunits: a(1), b(2) and c(10-14). The alpha and beta chains form an alternating ring which encloses part of the gamma chain. F(1) is attached to F(0) by a central stalk formed by the gamma and epsilon chains, while a peripheral stalk is formed by the delta and b chains.</text>
</comment>
<reference evidence="18" key="1">
    <citation type="journal article" date="2023" name="Arch. Microbiol.">
        <title>Desulfoferula mesophilus gen. nov. sp. nov., a mesophilic sulfate-reducing bacterium isolated from a brackish lake sediment.</title>
        <authorList>
            <person name="Watanabe T."/>
            <person name="Yabe T."/>
            <person name="Tsuji J.M."/>
            <person name="Fukui M."/>
        </authorList>
    </citation>
    <scope>NUCLEOTIDE SEQUENCE [LARGE SCALE GENOMIC DNA]</scope>
    <source>
        <strain evidence="18">12FAK</strain>
    </source>
</reference>
<dbReference type="PANTHER" id="PTHR33445">
    <property type="entry name" value="ATP SYNTHASE SUBUNIT B', CHLOROPLASTIC"/>
    <property type="match status" value="1"/>
</dbReference>
<dbReference type="InterPro" id="IPR050059">
    <property type="entry name" value="ATP_synthase_B_chain"/>
</dbReference>
<keyword evidence="6 13" id="KW-1133">Transmembrane helix</keyword>
<dbReference type="GO" id="GO:0005886">
    <property type="term" value="C:plasma membrane"/>
    <property type="evidence" value="ECO:0007669"/>
    <property type="project" value="UniProtKB-SubCell"/>
</dbReference>
<keyword evidence="7 13" id="KW-0406">Ion transport</keyword>
<accession>A0AAU9EL54</accession>
<comment type="similarity">
    <text evidence="1 13 14">Belongs to the ATPase B chain family.</text>
</comment>
<dbReference type="CDD" id="cd06503">
    <property type="entry name" value="ATP-synt_Fo_b"/>
    <property type="match status" value="1"/>
</dbReference>
<dbReference type="HAMAP" id="MF_01398">
    <property type="entry name" value="ATP_synth_b_bprime"/>
    <property type="match status" value="1"/>
</dbReference>
<feature type="signal peptide" evidence="16">
    <location>
        <begin position="1"/>
        <end position="27"/>
    </location>
</feature>
<evidence type="ECO:0000313" key="18">
    <source>
        <dbReference type="Proteomes" id="UP001366166"/>
    </source>
</evidence>
<evidence type="ECO:0000256" key="14">
    <source>
        <dbReference type="RuleBase" id="RU003848"/>
    </source>
</evidence>
<comment type="function">
    <text evidence="11">Component of the F(0) channel, it forms part of the peripheral stalk, linking F(1) to F(0). The b'-subunit is a diverged and duplicated form of b found in plants and photosynthetic bacteria.</text>
</comment>
<evidence type="ECO:0000313" key="17">
    <source>
        <dbReference type="EMBL" id="BEQ17092.1"/>
    </source>
</evidence>
<dbReference type="GO" id="GO:0012505">
    <property type="term" value="C:endomembrane system"/>
    <property type="evidence" value="ECO:0007669"/>
    <property type="project" value="UniProtKB-SubCell"/>
</dbReference>
<evidence type="ECO:0000256" key="11">
    <source>
        <dbReference type="ARBA" id="ARBA00025614"/>
    </source>
</evidence>
<feature type="transmembrane region" description="Helical" evidence="13">
    <location>
        <begin position="43"/>
        <end position="60"/>
    </location>
</feature>
<keyword evidence="9 13" id="KW-0066">ATP synthesis</keyword>
<keyword evidence="13" id="KW-1003">Cell membrane</keyword>
<keyword evidence="2 13" id="KW-0813">Transport</keyword>
<dbReference type="KEGG" id="dmp:FAK_41580"/>
<feature type="chain" id="PRO_5043369949" description="ATP synthase subunit b" evidence="16">
    <location>
        <begin position="28"/>
        <end position="199"/>
    </location>
</feature>
<gene>
    <name evidence="13" type="primary">atpF</name>
    <name evidence="17" type="ORF">FAK_41580</name>
</gene>
<feature type="coiled-coil region" evidence="15">
    <location>
        <begin position="72"/>
        <end position="106"/>
    </location>
</feature>
<evidence type="ECO:0000256" key="3">
    <source>
        <dbReference type="ARBA" id="ARBA00022547"/>
    </source>
</evidence>
<dbReference type="Pfam" id="PF00430">
    <property type="entry name" value="ATP-synt_B"/>
    <property type="match status" value="1"/>
</dbReference>
<evidence type="ECO:0000256" key="16">
    <source>
        <dbReference type="SAM" id="SignalP"/>
    </source>
</evidence>
<evidence type="ECO:0000256" key="12">
    <source>
        <dbReference type="ARBA" id="ARBA00037847"/>
    </source>
</evidence>
<sequence>MKALHLMTALALVALALLLGWAEPALAAKHHVVPTWKVWWDWGWKIVNFLVLAFLIYKMAKKPLKEFFAGSRAKVAAELEEVNQAKAEAEAQLKLIQEKTATMAQELAGYEESLGQLAERDRQRMIEEAREASEMIMERAGLQADMALHHARRELAHEIVELAAELAESKLKEAVGKQDQDSFLDKFTSGALTARSGAL</sequence>
<organism evidence="17 18">
    <name type="scientific">Desulfoferula mesophila</name>
    <dbReference type="NCBI Taxonomy" id="3058419"/>
    <lineage>
        <taxon>Bacteria</taxon>
        <taxon>Pseudomonadati</taxon>
        <taxon>Thermodesulfobacteriota</taxon>
        <taxon>Desulfarculia</taxon>
        <taxon>Desulfarculales</taxon>
        <taxon>Desulfarculaceae</taxon>
        <taxon>Desulfoferula</taxon>
    </lineage>
</organism>
<evidence type="ECO:0000256" key="1">
    <source>
        <dbReference type="ARBA" id="ARBA00005513"/>
    </source>
</evidence>
<keyword evidence="4 13" id="KW-0812">Transmembrane</keyword>
<evidence type="ECO:0000256" key="10">
    <source>
        <dbReference type="ARBA" id="ARBA00025198"/>
    </source>
</evidence>
<dbReference type="GO" id="GO:0046933">
    <property type="term" value="F:proton-transporting ATP synthase activity, rotational mechanism"/>
    <property type="evidence" value="ECO:0007669"/>
    <property type="project" value="UniProtKB-UniRule"/>
</dbReference>
<dbReference type="AlphaFoldDB" id="A0AAU9EL54"/>
<keyword evidence="15" id="KW-0175">Coiled coil</keyword>
<dbReference type="GO" id="GO:0045259">
    <property type="term" value="C:proton-transporting ATP synthase complex"/>
    <property type="evidence" value="ECO:0007669"/>
    <property type="project" value="UniProtKB-KW"/>
</dbReference>
<keyword evidence="8 13" id="KW-0472">Membrane</keyword>
<evidence type="ECO:0000256" key="2">
    <source>
        <dbReference type="ARBA" id="ARBA00022448"/>
    </source>
</evidence>
<comment type="function">
    <text evidence="10 13">F(1)F(0) ATP synthase produces ATP from ADP in the presence of a proton or sodium gradient. F-type ATPases consist of two structural domains, F(1) containing the extramembraneous catalytic core and F(0) containing the membrane proton channel, linked together by a central stalk and a peripheral stalk. During catalysis, ATP synthesis in the catalytic domain of F(1) is coupled via a rotary mechanism of the central stalk subunits to proton translocation.</text>
</comment>
<keyword evidence="5 13" id="KW-0375">Hydrogen ion transport</keyword>
<evidence type="ECO:0000256" key="8">
    <source>
        <dbReference type="ARBA" id="ARBA00023136"/>
    </source>
</evidence>
<dbReference type="InterPro" id="IPR002146">
    <property type="entry name" value="ATP_synth_b/b'su_bac/chlpt"/>
</dbReference>
<dbReference type="PANTHER" id="PTHR33445:SF1">
    <property type="entry name" value="ATP SYNTHASE SUBUNIT B"/>
    <property type="match status" value="1"/>
</dbReference>
<keyword evidence="3 13" id="KW-0138">CF(0)</keyword>
<evidence type="ECO:0000256" key="7">
    <source>
        <dbReference type="ARBA" id="ARBA00023065"/>
    </source>
</evidence>
<protein>
    <recommendedName>
        <fullName evidence="13">ATP synthase subunit b</fullName>
    </recommendedName>
    <alternativeName>
        <fullName evidence="13">ATP synthase F(0) sector subunit b</fullName>
    </alternativeName>
    <alternativeName>
        <fullName evidence="13">ATPase subunit I</fullName>
    </alternativeName>
    <alternativeName>
        <fullName evidence="13">F-type ATPase subunit b</fullName>
        <shortName evidence="13">F-ATPase subunit b</shortName>
    </alternativeName>
</protein>
<dbReference type="RefSeq" id="WP_338603859.1">
    <property type="nucleotide sequence ID" value="NZ_AP028679.1"/>
</dbReference>
<keyword evidence="18" id="KW-1185">Reference proteome</keyword>
<name>A0AAU9EL54_9BACT</name>
<comment type="subcellular location">
    <subcellularLocation>
        <location evidence="13">Cell membrane</location>
        <topology evidence="13">Single-pass membrane protein</topology>
    </subcellularLocation>
    <subcellularLocation>
        <location evidence="12">Endomembrane system</location>
        <topology evidence="12">Single-pass membrane protein</topology>
    </subcellularLocation>
</comment>